<dbReference type="InterPro" id="IPR024537">
    <property type="entry name" value="DUF3322"/>
</dbReference>
<evidence type="ECO:0000313" key="3">
    <source>
        <dbReference type="Proteomes" id="UP000191110"/>
    </source>
</evidence>
<dbReference type="RefSeq" id="WP_078483611.1">
    <property type="nucleotide sequence ID" value="NZ_MPRL01000028.1"/>
</dbReference>
<gene>
    <name evidence="2" type="ORF">BOW53_08230</name>
</gene>
<dbReference type="Pfam" id="PF11795">
    <property type="entry name" value="DUF3322"/>
    <property type="match status" value="1"/>
</dbReference>
<feature type="domain" description="DUF3322" evidence="1">
    <location>
        <begin position="6"/>
        <end position="113"/>
    </location>
</feature>
<dbReference type="Proteomes" id="UP000191110">
    <property type="component" value="Unassembled WGS sequence"/>
</dbReference>
<comment type="caution">
    <text evidence="2">The sequence shown here is derived from an EMBL/GenBank/DDBJ whole genome shotgun (WGS) entry which is preliminary data.</text>
</comment>
<organism evidence="2 3">
    <name type="scientific">Solemya pervernicosa gill symbiont</name>
    <dbReference type="NCBI Taxonomy" id="642797"/>
    <lineage>
        <taxon>Bacteria</taxon>
        <taxon>Pseudomonadati</taxon>
        <taxon>Pseudomonadota</taxon>
        <taxon>Gammaproteobacteria</taxon>
        <taxon>sulfur-oxidizing symbionts</taxon>
    </lineage>
</organism>
<reference evidence="2 3" key="1">
    <citation type="submission" date="2016-11" db="EMBL/GenBank/DDBJ databases">
        <title>Mixed transmission modes and dynamic genome evolution in an obligate animal-bacterial symbiosis.</title>
        <authorList>
            <person name="Russell S.L."/>
            <person name="Corbett-Detig R.B."/>
            <person name="Cavanaugh C.M."/>
        </authorList>
    </citation>
    <scope>NUCLEOTIDE SEQUENCE [LARGE SCALE GENOMIC DNA]</scope>
    <source>
        <strain evidence="2">Sveles-Q1</strain>
    </source>
</reference>
<evidence type="ECO:0000313" key="2">
    <source>
        <dbReference type="EMBL" id="OOZ40285.1"/>
    </source>
</evidence>
<name>A0A1T2L597_9GAMM</name>
<dbReference type="OrthoDB" id="322908at2"/>
<accession>A0A1T2L597</accession>
<dbReference type="AlphaFoldDB" id="A0A1T2L597"/>
<dbReference type="EMBL" id="MPRL01000028">
    <property type="protein sequence ID" value="OOZ40285.1"/>
    <property type="molecule type" value="Genomic_DNA"/>
</dbReference>
<sequence>MVLKSPDRIRDTLKRKWKQPKRREALLLSHSEWPLEFPIGTPTGKQIGSELNAVKQHIDTWRAISVAGPGVVEWKTKQYRLMDSPLDVPVKWRLSSSKEVIEATEDENACDHLSIYEIKTAMYDLEDREARFSPCRQ</sequence>
<proteinExistence type="predicted"/>
<evidence type="ECO:0000259" key="1">
    <source>
        <dbReference type="Pfam" id="PF11795"/>
    </source>
</evidence>
<protein>
    <recommendedName>
        <fullName evidence="1">DUF3322 domain-containing protein</fullName>
    </recommendedName>
</protein>
<keyword evidence="3" id="KW-1185">Reference proteome</keyword>